<evidence type="ECO:0000256" key="2">
    <source>
        <dbReference type="ARBA" id="ARBA00022793"/>
    </source>
</evidence>
<dbReference type="GO" id="GO:0008836">
    <property type="term" value="F:diaminopimelate decarboxylase activity"/>
    <property type="evidence" value="ECO:0007669"/>
    <property type="project" value="TreeGrafter"/>
</dbReference>
<keyword evidence="5 7" id="KW-0456">Lyase</keyword>
<keyword evidence="2" id="KW-0210">Decarboxylase</keyword>
<evidence type="ECO:0000256" key="3">
    <source>
        <dbReference type="ARBA" id="ARBA00022898"/>
    </source>
</evidence>
<dbReference type="InterPro" id="IPR029066">
    <property type="entry name" value="PLP-binding_barrel"/>
</dbReference>
<dbReference type="PANTHER" id="PTHR43727:SF1">
    <property type="entry name" value="CARBOXYNORSPERMIDINE_CARBOXYSPERMIDINE DECARBOXYLASE"/>
    <property type="match status" value="1"/>
</dbReference>
<dbReference type="GO" id="GO:0009089">
    <property type="term" value="P:lysine biosynthetic process via diaminopimelate"/>
    <property type="evidence" value="ECO:0007669"/>
    <property type="project" value="TreeGrafter"/>
</dbReference>
<dbReference type="EMBL" id="VSSQ01000262">
    <property type="protein sequence ID" value="MPL88669.1"/>
    <property type="molecule type" value="Genomic_DNA"/>
</dbReference>
<dbReference type="SUPFAM" id="SSF50621">
    <property type="entry name" value="Alanine racemase C-terminal domain-like"/>
    <property type="match status" value="1"/>
</dbReference>
<dbReference type="SUPFAM" id="SSF51419">
    <property type="entry name" value="PLP-binding barrel"/>
    <property type="match status" value="1"/>
</dbReference>
<dbReference type="Pfam" id="PF00278">
    <property type="entry name" value="Orn_DAP_Arg_deC"/>
    <property type="match status" value="1"/>
</dbReference>
<dbReference type="InterPro" id="IPR022643">
    <property type="entry name" value="De-COase2_C"/>
</dbReference>
<dbReference type="FunFam" id="3.20.20.10:FF:000012">
    <property type="entry name" value="Carboxynorspermidine/carboxyspermidine decarboxylase"/>
    <property type="match status" value="1"/>
</dbReference>
<dbReference type="CDD" id="cd06829">
    <property type="entry name" value="PLPDE_III_CANSDC"/>
    <property type="match status" value="1"/>
</dbReference>
<name>A0A644VBD5_9ZZZZ</name>
<evidence type="ECO:0000256" key="4">
    <source>
        <dbReference type="ARBA" id="ARBA00023066"/>
    </source>
</evidence>
<organism evidence="7">
    <name type="scientific">bioreactor metagenome</name>
    <dbReference type="NCBI Taxonomy" id="1076179"/>
    <lineage>
        <taxon>unclassified sequences</taxon>
        <taxon>metagenomes</taxon>
        <taxon>ecological metagenomes</taxon>
    </lineage>
</organism>
<comment type="cofactor">
    <cofactor evidence="1">
        <name>pyridoxal 5'-phosphate</name>
        <dbReference type="ChEBI" id="CHEBI:597326"/>
    </cofactor>
</comment>
<dbReference type="Gene3D" id="2.40.37.10">
    <property type="entry name" value="Lyase, Ornithine Decarboxylase, Chain A, domain 1"/>
    <property type="match status" value="1"/>
</dbReference>
<dbReference type="AlphaFoldDB" id="A0A644VBD5"/>
<keyword evidence="4" id="KW-0745">Spermidine biosynthesis</keyword>
<dbReference type="PIRSF" id="PIRSF038941">
    <property type="entry name" value="NspC"/>
    <property type="match status" value="1"/>
</dbReference>
<evidence type="ECO:0000313" key="7">
    <source>
        <dbReference type="EMBL" id="MPL88669.1"/>
    </source>
</evidence>
<dbReference type="GO" id="GO:0008295">
    <property type="term" value="P:spermidine biosynthetic process"/>
    <property type="evidence" value="ECO:0007669"/>
    <property type="project" value="UniProtKB-KW"/>
</dbReference>
<protein>
    <submittedName>
        <fullName evidence="7">Carboxynorspermidine/carboxyspermidine decarboxylase</fullName>
        <ecNumber evidence="7">4.1.1.96</ecNumber>
    </submittedName>
</protein>
<sequence length="379" mass="42776">MIDLNTIPSPCYVMEEKLLRNNLALIKRVKEEAGVNIILAFKAFALWKSFPIVREYIPYSTASSKFEAQLAFEEMGSPAHTYSPAYTEADFPAILKYSSHITFNSLSQFDRFYPLVKADGRGISCGLRINPEFSDVETDLYNPCAPGSRMGIVRDLLGETLPEGVEGLHFHTLCESSSYDLERTLQEVDKKFGTLLSQVKWLNMGGGHLMTRKDYDTDHLVSVLRAFKTKYPNLEIIMEPGSAFAWQTGFLLTTVVDIVENKGIKTAIIDASFTCHMPDCLEMPYKPAIRNATDAVEGKPTYRIGGNSCLSGDYMGDWSFDKPLEVGDKVIFEDMIHYTIVKTSMFNGIPHPSLALWSKEDELVLYRSFGYEDYKNRMS</sequence>
<evidence type="ECO:0000256" key="1">
    <source>
        <dbReference type="ARBA" id="ARBA00001933"/>
    </source>
</evidence>
<dbReference type="FunFam" id="2.40.37.10:FF:000013">
    <property type="entry name" value="Carboxynorspermidine decarboxylase"/>
    <property type="match status" value="1"/>
</dbReference>
<dbReference type="EC" id="4.1.1.96" evidence="7"/>
<dbReference type="InterPro" id="IPR009006">
    <property type="entry name" value="Ala_racemase/Decarboxylase_C"/>
</dbReference>
<evidence type="ECO:0000256" key="5">
    <source>
        <dbReference type="ARBA" id="ARBA00023239"/>
    </source>
</evidence>
<gene>
    <name evidence="7" type="primary">nspC_5</name>
    <name evidence="7" type="ORF">SDC9_34695</name>
</gene>
<dbReference type="InterPro" id="IPR005730">
    <property type="entry name" value="Nsp_de-COase"/>
</dbReference>
<reference evidence="7" key="1">
    <citation type="submission" date="2019-08" db="EMBL/GenBank/DDBJ databases">
        <authorList>
            <person name="Kucharzyk K."/>
            <person name="Murdoch R.W."/>
            <person name="Higgins S."/>
            <person name="Loffler F."/>
        </authorList>
    </citation>
    <scope>NUCLEOTIDE SEQUENCE</scope>
</reference>
<evidence type="ECO:0000259" key="6">
    <source>
        <dbReference type="Pfam" id="PF00278"/>
    </source>
</evidence>
<accession>A0A644VBD5</accession>
<comment type="caution">
    <text evidence="7">The sequence shown here is derived from an EMBL/GenBank/DDBJ whole genome shotgun (WGS) entry which is preliminary data.</text>
</comment>
<dbReference type="PANTHER" id="PTHR43727">
    <property type="entry name" value="DIAMINOPIMELATE DECARBOXYLASE"/>
    <property type="match status" value="1"/>
</dbReference>
<dbReference type="GO" id="GO:0045312">
    <property type="term" value="P:nor-spermidine biosynthetic process"/>
    <property type="evidence" value="ECO:0007669"/>
    <property type="project" value="InterPro"/>
</dbReference>
<dbReference type="Gene3D" id="3.20.20.10">
    <property type="entry name" value="Alanine racemase"/>
    <property type="match status" value="1"/>
</dbReference>
<feature type="domain" description="Orn/DAP/Arg decarboxylase 2 C-terminal" evidence="6">
    <location>
        <begin position="119"/>
        <end position="335"/>
    </location>
</feature>
<proteinExistence type="predicted"/>
<dbReference type="NCBIfam" id="TIGR01047">
    <property type="entry name" value="nspC"/>
    <property type="match status" value="1"/>
</dbReference>
<keyword evidence="3" id="KW-0663">Pyridoxal phosphate</keyword>